<keyword evidence="9" id="KW-1185">Reference proteome</keyword>
<dbReference type="EMBL" id="JABCKV010000019">
    <property type="protein sequence ID" value="KAG5646599.1"/>
    <property type="molecule type" value="Genomic_DNA"/>
</dbReference>
<keyword evidence="4 7" id="KW-1133">Transmembrane helix</keyword>
<evidence type="ECO:0008006" key="10">
    <source>
        <dbReference type="Google" id="ProtNLM"/>
    </source>
</evidence>
<feature type="transmembrane region" description="Helical" evidence="7">
    <location>
        <begin position="195"/>
        <end position="215"/>
    </location>
</feature>
<evidence type="ECO:0000256" key="3">
    <source>
        <dbReference type="ARBA" id="ARBA00022692"/>
    </source>
</evidence>
<dbReference type="SUPFAM" id="SSF103473">
    <property type="entry name" value="MFS general substrate transporter"/>
    <property type="match status" value="2"/>
</dbReference>
<evidence type="ECO:0000313" key="9">
    <source>
        <dbReference type="Proteomes" id="UP000775547"/>
    </source>
</evidence>
<feature type="region of interest" description="Disordered" evidence="6">
    <location>
        <begin position="1"/>
        <end position="43"/>
    </location>
</feature>
<name>A0A9P7G9W8_9AGAR</name>
<keyword evidence="5 7" id="KW-0472">Membrane</keyword>
<gene>
    <name evidence="8" type="ORF">DXG03_002903</name>
</gene>
<keyword evidence="3 7" id="KW-0812">Transmembrane</keyword>
<sequence>MAAYSGRFSTDHEQRPLLSHRTPAQDVHDTQGPTSLESDHEFGGKDARAKLERSLLRKIDRRMSILVLIYILNYIDRNNAAAARLRGFEEDLHLEGNQFASILSILYVGYIFMQIPSWLFFIEGSLTVVVAIGAVFVLPDFPENSSWLTPEERALALHRMAEDAQIGVLSTPTVEISSAKYEDQRLQLTFADWKVWWLAAAIGIMTISLSFNAFFPTLSATMGYNETITLLLCFLIASTTMDTIVRYVSLFLMAQAYAGYVCFLAWSSGTLSRPSSKRAVALAFINCGSTVGNIAGSYAWPPWWGPTYAYSYSICIGAALVAIGMCILFRQWLKILNLEAERTGSGHKYPL</sequence>
<proteinExistence type="predicted"/>
<comment type="subcellular location">
    <subcellularLocation>
        <location evidence="1">Membrane</location>
        <topology evidence="1">Multi-pass membrane protein</topology>
    </subcellularLocation>
</comment>
<dbReference type="GO" id="GO:0022857">
    <property type="term" value="F:transmembrane transporter activity"/>
    <property type="evidence" value="ECO:0007669"/>
    <property type="project" value="TreeGrafter"/>
</dbReference>
<dbReference type="PANTHER" id="PTHR43791:SF6">
    <property type="entry name" value="TRANSPORTER, PUTATIVE (AFU_ORTHOLOGUE AFUA_1G16690)-RELATED"/>
    <property type="match status" value="1"/>
</dbReference>
<dbReference type="GO" id="GO:0016020">
    <property type="term" value="C:membrane"/>
    <property type="evidence" value="ECO:0007669"/>
    <property type="project" value="UniProtKB-SubCell"/>
</dbReference>
<evidence type="ECO:0000313" key="8">
    <source>
        <dbReference type="EMBL" id="KAG5646599.1"/>
    </source>
</evidence>
<evidence type="ECO:0000256" key="5">
    <source>
        <dbReference type="ARBA" id="ARBA00023136"/>
    </source>
</evidence>
<evidence type="ECO:0000256" key="6">
    <source>
        <dbReference type="SAM" id="MobiDB-lite"/>
    </source>
</evidence>
<feature type="transmembrane region" description="Helical" evidence="7">
    <location>
        <begin position="247"/>
        <end position="267"/>
    </location>
</feature>
<accession>A0A9P7G9W8</accession>
<keyword evidence="2" id="KW-0813">Transport</keyword>
<comment type="caution">
    <text evidence="8">The sequence shown here is derived from an EMBL/GenBank/DDBJ whole genome shotgun (WGS) entry which is preliminary data.</text>
</comment>
<feature type="transmembrane region" description="Helical" evidence="7">
    <location>
        <begin position="307"/>
        <end position="329"/>
    </location>
</feature>
<evidence type="ECO:0000256" key="2">
    <source>
        <dbReference type="ARBA" id="ARBA00022448"/>
    </source>
</evidence>
<dbReference type="OrthoDB" id="2985014at2759"/>
<feature type="transmembrane region" description="Helical" evidence="7">
    <location>
        <begin position="118"/>
        <end position="138"/>
    </location>
</feature>
<dbReference type="PANTHER" id="PTHR43791">
    <property type="entry name" value="PERMEASE-RELATED"/>
    <property type="match status" value="1"/>
</dbReference>
<reference evidence="8" key="2">
    <citation type="submission" date="2021-10" db="EMBL/GenBank/DDBJ databases">
        <title>Phylogenomics reveals ancestral predisposition of the termite-cultivated fungus Termitomyces towards a domesticated lifestyle.</title>
        <authorList>
            <person name="Auxier B."/>
            <person name="Grum-Grzhimaylo A."/>
            <person name="Cardenas M.E."/>
            <person name="Lodge J.D."/>
            <person name="Laessoe T."/>
            <person name="Pedersen O."/>
            <person name="Smith M.E."/>
            <person name="Kuyper T.W."/>
            <person name="Franco-Molano E.A."/>
            <person name="Baroni T.J."/>
            <person name="Aanen D.K."/>
        </authorList>
    </citation>
    <scope>NUCLEOTIDE SEQUENCE</scope>
    <source>
        <strain evidence="8">AP01</strain>
        <tissue evidence="8">Mycelium</tissue>
    </source>
</reference>
<dbReference type="Proteomes" id="UP000775547">
    <property type="component" value="Unassembled WGS sequence"/>
</dbReference>
<dbReference type="AlphaFoldDB" id="A0A9P7G9W8"/>
<dbReference type="Gene3D" id="1.20.1250.20">
    <property type="entry name" value="MFS general substrate transporter like domains"/>
    <property type="match status" value="2"/>
</dbReference>
<evidence type="ECO:0000256" key="1">
    <source>
        <dbReference type="ARBA" id="ARBA00004141"/>
    </source>
</evidence>
<dbReference type="InterPro" id="IPR036259">
    <property type="entry name" value="MFS_trans_sf"/>
</dbReference>
<organism evidence="8 9">
    <name type="scientific">Asterophora parasitica</name>
    <dbReference type="NCBI Taxonomy" id="117018"/>
    <lineage>
        <taxon>Eukaryota</taxon>
        <taxon>Fungi</taxon>
        <taxon>Dikarya</taxon>
        <taxon>Basidiomycota</taxon>
        <taxon>Agaricomycotina</taxon>
        <taxon>Agaricomycetes</taxon>
        <taxon>Agaricomycetidae</taxon>
        <taxon>Agaricales</taxon>
        <taxon>Tricholomatineae</taxon>
        <taxon>Lyophyllaceae</taxon>
        <taxon>Asterophora</taxon>
    </lineage>
</organism>
<reference evidence="8" key="1">
    <citation type="submission" date="2020-07" db="EMBL/GenBank/DDBJ databases">
        <authorList>
            <person name="Nieuwenhuis M."/>
            <person name="Van De Peppel L.J.J."/>
        </authorList>
    </citation>
    <scope>NUCLEOTIDE SEQUENCE</scope>
    <source>
        <strain evidence="8">AP01</strain>
        <tissue evidence="8">Mycelium</tissue>
    </source>
</reference>
<feature type="transmembrane region" description="Helical" evidence="7">
    <location>
        <begin position="279"/>
        <end position="301"/>
    </location>
</feature>
<protein>
    <recommendedName>
        <fullName evidence="10">MFS general substrate transporter</fullName>
    </recommendedName>
</protein>
<evidence type="ECO:0000256" key="4">
    <source>
        <dbReference type="ARBA" id="ARBA00022989"/>
    </source>
</evidence>
<evidence type="ECO:0000256" key="7">
    <source>
        <dbReference type="SAM" id="Phobius"/>
    </source>
</evidence>
<feature type="transmembrane region" description="Helical" evidence="7">
    <location>
        <begin position="222"/>
        <end position="241"/>
    </location>
</feature>